<dbReference type="Pfam" id="PF07331">
    <property type="entry name" value="TctB"/>
    <property type="match status" value="1"/>
</dbReference>
<dbReference type="RefSeq" id="WP_144327738.1">
    <property type="nucleotide sequence ID" value="NZ_VJON01000007.1"/>
</dbReference>
<dbReference type="AlphaFoldDB" id="A0A554XIC5"/>
<evidence type="ECO:0000313" key="4">
    <source>
        <dbReference type="Proteomes" id="UP000318294"/>
    </source>
</evidence>
<dbReference type="InterPro" id="IPR009936">
    <property type="entry name" value="DUF1468"/>
</dbReference>
<protein>
    <submittedName>
        <fullName evidence="3">Tripartite tricarboxylate transporter TctB family protein</fullName>
    </submittedName>
</protein>
<evidence type="ECO:0000256" key="1">
    <source>
        <dbReference type="SAM" id="Phobius"/>
    </source>
</evidence>
<dbReference type="OrthoDB" id="7029611at2"/>
<keyword evidence="4" id="KW-1185">Reference proteome</keyword>
<gene>
    <name evidence="3" type="ORF">Tchar_00735</name>
</gene>
<feature type="transmembrane region" description="Helical" evidence="1">
    <location>
        <begin position="125"/>
        <end position="149"/>
    </location>
</feature>
<evidence type="ECO:0000259" key="2">
    <source>
        <dbReference type="Pfam" id="PF07331"/>
    </source>
</evidence>
<reference evidence="3 4" key="1">
    <citation type="submission" date="2019-07" db="EMBL/GenBank/DDBJ databases">
        <title>Tepidimonas charontis SPSP-6 draft genome.</title>
        <authorList>
            <person name="Da Costa M.S."/>
            <person name="Froufe H.J.C."/>
            <person name="Egas C."/>
            <person name="Albuquerque L."/>
        </authorList>
    </citation>
    <scope>NUCLEOTIDE SEQUENCE [LARGE SCALE GENOMIC DNA]</scope>
    <source>
        <strain evidence="3 4">SPSP-6</strain>
    </source>
</reference>
<sequence>MDVSRTRRDHHDVLGGLLMAAIGFAAAWYAVEHYELGSPRNMGPGFFPFGLGLLLGGLGVLIALPALLRSGVRITVAWRTLGCVIGALVLFGVLLKTAGLVLATVASVLLASLADRGIGWRTRLIAAAVIAALCWLIFIAGLNMVLPVWPWSR</sequence>
<evidence type="ECO:0000313" key="3">
    <source>
        <dbReference type="EMBL" id="TSE35539.1"/>
    </source>
</evidence>
<dbReference type="EMBL" id="VJON01000007">
    <property type="protein sequence ID" value="TSE35539.1"/>
    <property type="molecule type" value="Genomic_DNA"/>
</dbReference>
<feature type="transmembrane region" description="Helical" evidence="1">
    <location>
        <begin position="12"/>
        <end position="31"/>
    </location>
</feature>
<keyword evidence="1" id="KW-0472">Membrane</keyword>
<comment type="caution">
    <text evidence="3">The sequence shown here is derived from an EMBL/GenBank/DDBJ whole genome shotgun (WGS) entry which is preliminary data.</text>
</comment>
<keyword evidence="1" id="KW-0812">Transmembrane</keyword>
<name>A0A554XIC5_9BURK</name>
<dbReference type="Proteomes" id="UP000318294">
    <property type="component" value="Unassembled WGS sequence"/>
</dbReference>
<feature type="transmembrane region" description="Helical" evidence="1">
    <location>
        <begin position="46"/>
        <end position="68"/>
    </location>
</feature>
<organism evidence="3 4">
    <name type="scientific">Tepidimonas charontis</name>
    <dbReference type="NCBI Taxonomy" id="2267262"/>
    <lineage>
        <taxon>Bacteria</taxon>
        <taxon>Pseudomonadati</taxon>
        <taxon>Pseudomonadota</taxon>
        <taxon>Betaproteobacteria</taxon>
        <taxon>Burkholderiales</taxon>
        <taxon>Tepidimonas</taxon>
    </lineage>
</organism>
<proteinExistence type="predicted"/>
<accession>A0A554XIC5</accession>
<feature type="transmembrane region" description="Helical" evidence="1">
    <location>
        <begin position="80"/>
        <end position="113"/>
    </location>
</feature>
<keyword evidence="1" id="KW-1133">Transmembrane helix</keyword>
<feature type="domain" description="DUF1468" evidence="2">
    <location>
        <begin position="15"/>
        <end position="147"/>
    </location>
</feature>